<organism evidence="3 4">
    <name type="scientific">Roseobacter fucihabitans</name>
    <dbReference type="NCBI Taxonomy" id="1537242"/>
    <lineage>
        <taxon>Bacteria</taxon>
        <taxon>Pseudomonadati</taxon>
        <taxon>Pseudomonadota</taxon>
        <taxon>Alphaproteobacteria</taxon>
        <taxon>Rhodobacterales</taxon>
        <taxon>Roseobacteraceae</taxon>
        <taxon>Roseobacter</taxon>
    </lineage>
</organism>
<name>A0ABZ2BZW0_9RHOB</name>
<dbReference type="Proteomes" id="UP001318682">
    <property type="component" value="Plasmid pROLI18"/>
</dbReference>
<evidence type="ECO:0000313" key="3">
    <source>
        <dbReference type="EMBL" id="WVX51751.1"/>
    </source>
</evidence>
<dbReference type="InterPro" id="IPR010330">
    <property type="entry name" value="CoiA_nuc"/>
</dbReference>
<accession>A0ABZ2BZW0</accession>
<feature type="domain" description="Competence protein CoiA-like N-terminal" evidence="2">
    <location>
        <begin position="20"/>
        <end position="49"/>
    </location>
</feature>
<evidence type="ECO:0000259" key="1">
    <source>
        <dbReference type="Pfam" id="PF06054"/>
    </source>
</evidence>
<dbReference type="Pfam" id="PF25164">
    <property type="entry name" value="CoiA_N"/>
    <property type="match status" value="1"/>
</dbReference>
<evidence type="ECO:0000313" key="4">
    <source>
        <dbReference type="Proteomes" id="UP001318682"/>
    </source>
</evidence>
<dbReference type="Pfam" id="PF06054">
    <property type="entry name" value="CoiA_nuc"/>
    <property type="match status" value="1"/>
</dbReference>
<dbReference type="InterPro" id="IPR057253">
    <property type="entry name" value="CoiA-like_N"/>
</dbReference>
<geneLocation type="plasmid" evidence="3 4">
    <name>pROLI18</name>
</geneLocation>
<protein>
    <recommendedName>
        <fullName evidence="5">Competence protein CoiA-like family protein</fullName>
    </recommendedName>
</protein>
<keyword evidence="3" id="KW-0614">Plasmid</keyword>
<dbReference type="EMBL" id="CP143428">
    <property type="protein sequence ID" value="WVX51751.1"/>
    <property type="molecule type" value="Genomic_DNA"/>
</dbReference>
<keyword evidence="4" id="KW-1185">Reference proteome</keyword>
<reference evidence="3 4" key="1">
    <citation type="submission" date="2015-07" db="EMBL/GenBank/DDBJ databases">
        <authorList>
            <person name="Voget S."/>
            <person name="Dogs M."/>
            <person name="Brinkhoff T.H."/>
            <person name="Daniel R."/>
        </authorList>
    </citation>
    <scope>NUCLEOTIDE SEQUENCE [LARGE SCALE GENOMIC DNA]</scope>
    <source>
        <strain evidence="3 4">B14</strain>
        <plasmid evidence="3 4">pROLI18</plasmid>
    </source>
</reference>
<reference evidence="4" key="2">
    <citation type="submission" date="2024-01" db="EMBL/GenBank/DDBJ databases">
        <title>Roseobacter fucihabitans sp. nov., isolated from the brown alga Fucus spiralis.</title>
        <authorList>
            <person name="Hahnke S."/>
            <person name="Berger M."/>
            <person name="Schlingloff A."/>
            <person name="Athale I."/>
            <person name="Neumann-Schaal M."/>
            <person name="Adenaya A."/>
            <person name="Poehlein A."/>
            <person name="Daniel R."/>
            <person name="Pertersen J."/>
            <person name="Brinkhoff T."/>
        </authorList>
    </citation>
    <scope>NUCLEOTIDE SEQUENCE [LARGE SCALE GENOMIC DNA]</scope>
    <source>
        <strain evidence="4">B14</strain>
        <plasmid evidence="4">pROLI18</plasmid>
    </source>
</reference>
<evidence type="ECO:0000259" key="2">
    <source>
        <dbReference type="Pfam" id="PF25164"/>
    </source>
</evidence>
<proteinExistence type="predicted"/>
<sequence>MRFALLNDQRTEATPGAQGVCPGCNAEMLARCGTKKVWHWAHKGRRHCDHWWENETQWHRDWKNRFVTDWQEVPARDEMGELHIADIKTPNGLVIEFQHSAIKPDEVVKRTNFYGHVIWIIDGTRRPTDLIQYERMLSEHYPERFDGVDIYTVYCEETRLLKEWGSLGRIVGFDFGGDNLCLLTASQGRSRYLFDFPKAEFAKSITEGSPLPVVQFAKPTQRGYRRRRRF</sequence>
<feature type="domain" description="Competence protein CoiA nuclease-like" evidence="1">
    <location>
        <begin position="92"/>
        <end position="126"/>
    </location>
</feature>
<evidence type="ECO:0008006" key="5">
    <source>
        <dbReference type="Google" id="ProtNLM"/>
    </source>
</evidence>
<gene>
    <name evidence="3" type="ORF">ROLI_048530</name>
</gene>